<dbReference type="PROSITE" id="PS00973">
    <property type="entry name" value="USP_2"/>
    <property type="match status" value="1"/>
</dbReference>
<dbReference type="PANTHER" id="PTHR24006">
    <property type="entry name" value="UBIQUITIN CARBOXYL-TERMINAL HYDROLASE"/>
    <property type="match status" value="1"/>
</dbReference>
<dbReference type="InterPro" id="IPR038765">
    <property type="entry name" value="Papain-like_cys_pep_sf"/>
</dbReference>
<feature type="region of interest" description="Disordered" evidence="2">
    <location>
        <begin position="1762"/>
        <end position="1791"/>
    </location>
</feature>
<feature type="compositionally biased region" description="Basic and acidic residues" evidence="2">
    <location>
        <begin position="3163"/>
        <end position="3177"/>
    </location>
</feature>
<feature type="compositionally biased region" description="Basic and acidic residues" evidence="2">
    <location>
        <begin position="2458"/>
        <end position="2483"/>
    </location>
</feature>
<evidence type="ECO:0000313" key="5">
    <source>
        <dbReference type="Proteomes" id="UP001150062"/>
    </source>
</evidence>
<feature type="compositionally biased region" description="Basic and acidic residues" evidence="2">
    <location>
        <begin position="3201"/>
        <end position="3237"/>
    </location>
</feature>
<dbReference type="Proteomes" id="UP001150062">
    <property type="component" value="Unassembled WGS sequence"/>
</dbReference>
<keyword evidence="1" id="KW-0175">Coiled coil</keyword>
<reference evidence="4" key="1">
    <citation type="submission" date="2022-08" db="EMBL/GenBank/DDBJ databases">
        <title>Novel sulfate-reducing endosymbionts in the free-living metamonad Anaeramoeba.</title>
        <authorList>
            <person name="Jerlstrom-Hultqvist J."/>
            <person name="Cepicka I."/>
            <person name="Gallot-Lavallee L."/>
            <person name="Salas-Leiva D."/>
            <person name="Curtis B.A."/>
            <person name="Zahonova K."/>
            <person name="Pipaliya S."/>
            <person name="Dacks J."/>
            <person name="Roger A.J."/>
        </authorList>
    </citation>
    <scope>NUCLEOTIDE SEQUENCE</scope>
    <source>
        <strain evidence="4">Schooner1</strain>
    </source>
</reference>
<protein>
    <submittedName>
        <fullName evidence="4">Ubiquitin carboxyl-terminal hydrolase faf-y-related</fullName>
    </submittedName>
</protein>
<evidence type="ECO:0000313" key="4">
    <source>
        <dbReference type="EMBL" id="KAJ6251615.1"/>
    </source>
</evidence>
<feature type="region of interest" description="Disordered" evidence="2">
    <location>
        <begin position="147"/>
        <end position="217"/>
    </location>
</feature>
<evidence type="ECO:0000256" key="2">
    <source>
        <dbReference type="SAM" id="MobiDB-lite"/>
    </source>
</evidence>
<feature type="coiled-coil region" evidence="1">
    <location>
        <begin position="2405"/>
        <end position="2439"/>
    </location>
</feature>
<feature type="compositionally biased region" description="Basic and acidic residues" evidence="2">
    <location>
        <begin position="2362"/>
        <end position="2376"/>
    </location>
</feature>
<evidence type="ECO:0000256" key="1">
    <source>
        <dbReference type="SAM" id="Coils"/>
    </source>
</evidence>
<dbReference type="GO" id="GO:0016787">
    <property type="term" value="F:hydrolase activity"/>
    <property type="evidence" value="ECO:0007669"/>
    <property type="project" value="UniProtKB-KW"/>
</dbReference>
<dbReference type="Pfam" id="PF00443">
    <property type="entry name" value="UCH"/>
    <property type="match status" value="1"/>
</dbReference>
<dbReference type="PROSITE" id="PS50235">
    <property type="entry name" value="USP_3"/>
    <property type="match status" value="1"/>
</dbReference>
<accession>A0ABQ8Z415</accession>
<feature type="domain" description="USP" evidence="3">
    <location>
        <begin position="1533"/>
        <end position="1883"/>
    </location>
</feature>
<dbReference type="InterPro" id="IPR018200">
    <property type="entry name" value="USP_CS"/>
</dbReference>
<gene>
    <name evidence="4" type="ORF">M0813_14813</name>
</gene>
<dbReference type="InterPro" id="IPR050164">
    <property type="entry name" value="Peptidase_C19"/>
</dbReference>
<name>A0ABQ8Z415_9EUKA</name>
<feature type="region of interest" description="Disordered" evidence="2">
    <location>
        <begin position="3163"/>
        <end position="3237"/>
    </location>
</feature>
<keyword evidence="5" id="KW-1185">Reference proteome</keyword>
<dbReference type="PROSITE" id="PS00972">
    <property type="entry name" value="USP_1"/>
    <property type="match status" value="1"/>
</dbReference>
<dbReference type="InterPro" id="IPR001394">
    <property type="entry name" value="Peptidase_C19_UCH"/>
</dbReference>
<comment type="caution">
    <text evidence="4">The sequence shown here is derived from an EMBL/GenBank/DDBJ whole genome shotgun (WGS) entry which is preliminary data.</text>
</comment>
<dbReference type="EMBL" id="JAOAOG010000055">
    <property type="protein sequence ID" value="KAJ6251615.1"/>
    <property type="molecule type" value="Genomic_DNA"/>
</dbReference>
<feature type="compositionally biased region" description="Basic and acidic residues" evidence="2">
    <location>
        <begin position="178"/>
        <end position="190"/>
    </location>
</feature>
<feature type="compositionally biased region" description="Polar residues" evidence="2">
    <location>
        <begin position="205"/>
        <end position="217"/>
    </location>
</feature>
<dbReference type="PANTHER" id="PTHR24006:SF827">
    <property type="entry name" value="UBIQUITIN CARBOXYL-TERMINAL HYDROLASE 34"/>
    <property type="match status" value="1"/>
</dbReference>
<feature type="compositionally biased region" description="Acidic residues" evidence="2">
    <location>
        <begin position="3178"/>
        <end position="3200"/>
    </location>
</feature>
<evidence type="ECO:0000259" key="3">
    <source>
        <dbReference type="PROSITE" id="PS50235"/>
    </source>
</evidence>
<dbReference type="InterPro" id="IPR028889">
    <property type="entry name" value="USP"/>
</dbReference>
<proteinExistence type="predicted"/>
<feature type="compositionally biased region" description="Acidic residues" evidence="2">
    <location>
        <begin position="1774"/>
        <end position="1786"/>
    </location>
</feature>
<dbReference type="SUPFAM" id="SSF54001">
    <property type="entry name" value="Cysteine proteinases"/>
    <property type="match status" value="1"/>
</dbReference>
<feature type="region of interest" description="Disordered" evidence="2">
    <location>
        <begin position="2455"/>
        <end position="2483"/>
    </location>
</feature>
<organism evidence="4 5">
    <name type="scientific">Anaeramoeba flamelloides</name>
    <dbReference type="NCBI Taxonomy" id="1746091"/>
    <lineage>
        <taxon>Eukaryota</taxon>
        <taxon>Metamonada</taxon>
        <taxon>Anaeramoebidae</taxon>
        <taxon>Anaeramoeba</taxon>
    </lineage>
</organism>
<dbReference type="Gene3D" id="3.90.70.10">
    <property type="entry name" value="Cysteine proteinases"/>
    <property type="match status" value="1"/>
</dbReference>
<feature type="region of interest" description="Disordered" evidence="2">
    <location>
        <begin position="2356"/>
        <end position="2376"/>
    </location>
</feature>
<sequence length="3412" mass="404992">MENTEEQKSISIEKKSEKELENYRESLDQAYTKLEYSTHFLSYLEPYITDLDLAISGKLPKEKEELFVNFLSLAGRRILKKYKINDEYAETVNQFLQKCLLYASVRIQNQDPPLTLLHLVAKIFVQPHSFGFYEDHIGEKIMNEVSTEPLDEENSNKNKEENSVDVEDETNTLENENQNEKENKQEKGTEEKEEEEEIVKDELGNNESQKGTEITESTTKIDLDPEIVKDKNSFYFTSNYLMDNIKYFAELNGFKNLLLLILSTKYEITLFNVKRILKPVEHGTLYLTSDYSENFLPLINKIFEKIYNLEFERIRQIEKEKLKKIVSYLTIIAHRINRDQYYILSESFELNFGFKELQSPILEQRVNGIERITEIAKNALKEKRKIVTTHAIIYHPVKKNKYFKIKKLIDWFEEKNIINILFGENMHLEIINRCEPILVALAKKKCITKQHLDQIWSDLKGIHHLFLTNIYSLIVKISQYLDKELLEYILIEKINKIPKLNEAAINMIAEFTLSTMHEFPEIIEKMWGLCLNPTINGENRKILIKHWNRIVDNIKFHYKLKTQYIRKCIFHLISINENEDQNGTIILPILESLMFTLINKKDKWSYRNYVRTVQTKLDKLEQKYNLLNLLCTELINYKKQIKVQIAKEKMDLTLRPNEYWVNYKFFDQLPYLESIKLRLNLLKRFLNCFDEYDIKTKHFFLKYEHFDQIWESIADNSIILEEKDFFFEWIIQVNLKNKLENKIFEKKIQLLNIKEMTKKSFEFFKYYCYKANYKKGNIHGFIEKFTLTQTSIDKILGVNTIWDIVLKVIDEDVANLAISFLLQLSIPSNYSTNHSKSVKSLIGKTISMLEKSKETDQKIIRRCIEILFYLVKKIESKMIPETFQFKRHINTLFNRKVKLFIEPREFALNKNEGIKFSLEFNQYNSIIYVKNQIVNKLNANLANVKLYTNNQYFDEENMYKTLADLNVPDILSISYLIMKSNDNNGNENKGVDLDEKIENNIVPSYILSNYFETFFSLFEIGNYELHEKIWELFLLMPTNQKQKQILKNIFNNDNDNSGLIKENENENEKGKVKDNLIGDDVGKKIEIEINNDDINKKENINLNINWEKVLNFNFIFKFIYKLEIILGIILSQKKESMKWKINFINSKGSLFLINLLNKIYKLNNYSKKIKRDCINLILQIINEISKGGNGIEKTIESSKINSFFILLMDLISIVSKEKVDQEENTDNEDNNLILINKEIIRNSIEIIISGCNSVLINNNWIISLKKFENLKEWFLNSLIETNNYYIAKIIRNGFLKISKNYLNNKLNVELNLINHLLNILLSLFNKVNKVSKGLKYYFELCSGLIELNYKSITNNDINENSKNDENKINYDELFEILIKKIKSTPIVEKWGDNNEPDRVMIGYLNLLSILFKYEDKYKELINNENYNLINEFWNICLFQFPTIKDFPDINQKGNELKFTPIKKTKNEKLLLPKTKENLTRRAIYNCLIELTKNNSKNFLIVSNLIKIQQKNLILPDTWHYNPRLNSKSKLNYLGLRNLGATCYLNSVLQQLFMIPEFRKKILSTPFEKNSQLPLYQLQKLFCNLLWNEKKFADPEDFCKSFIGYDGQPINPRIQQDADEFFNILFQKLENNLKEINYKENYLYDLFGGKLVNQIIGLKETQVKSERLENFFVLSLPIIKGKKIEDSLSKYIEGDRLEGENQYYSEKLGKKIDALKRVCIHTLPKNLFLHLKRFEWNFNDMQRYKVNDVCSFPFKLNMKPYTKDGIENTNGNNNDQDDEDDDKDDDKEENKSINKNYDYELKGIIVHTGTCRSGHYYSFIQERELKKKENKRWLRFDDRNISLFDSKNIPDECFGGINPNIKIDMYNQSNEKPYSGYMLLYQRIDELEDDNGNNGDNNIENEKQVIINEDEIENKKIEQKDQIETKIKIEIGKKIEKKKKEKRNFTTKEKEEILQKKEISQKEDNTLKRDNVSDKQIEPKKQIELNYKHIYKEIWENNLNFRYHSVIFNPDYYNFIFSIVETINSFTTNVTEEFYLAGFKILINFIYKILFHSSEKKNFLQWQQLIKLFLNNSNSCCDYFLIELTKEPNNWITEFLYECPDSSLWKSLCPIFLEIIKNGLKLKKERENLIEDLEKIKINNLIFETELDYTEGNSTSFPYSYQRLLKQFDYNQSTKQIKINSYIIKILNNLLSILNFPNKISNEIFDFLIDCIEIDPLIVQYFLNNNLISKFIDFYLEEHSPLRVDKSLSSTNIDSSGGWYYQYSQVSSYNSSAIEDLNRIRLSGLVALIEKIISHCWVHDPDLIIEMKNSKKSIDQNISLQKNEKLKIDKKINQINKTVLQHQFSLEEQNKLLENLINGSDNDNEKSNNENEKYEIKEDKNDDKIRKIKDNIKHYNELCAISLSQKFNLEEKLNEKINLINNLEKKILELEKEILKFDQELIIPNTIHPKIHSLLNNDKYGDNNEEKNGNENYINKEKENEKENENKIEIENELKTQNIEKIKGQILKFSKLDRLMLIRSGFFIKAMTSDLNSGSLGKLFLHLCWENMPLFKRLIGNITTNIERKLSSQFGRYYSILSSLLKIKDSQQNEKINYAMSRLIQTLKKNQHSERDSSTSLLYIRELADQDIKISQWLINEKENWLIIFLIKNRNQSIRMRTCSLIRALISPQNYLMSLQFAKNKKIDINNLDFKNIDLKNVDGKILNQINDNTEKIYLHLLNELINYNNFIKREENSNTTSTTVGNPNYPKSADFYKFTDYFELLEYILEQNEEKKEQRALQFNDYFEYFWNFLIHNDNKKLVCNQNLKSALSFWEKIITSLNGLNTLRTITESEEKSKRLLQFSIKLLTGQRIILFNRVWLRLYINIIKGCCQISSIFNNLFQNSERFIFFLKNLSFASNDYPKISDGLTTLFKQFSKNNVEFKQKYFKEIIQPENFYNNPDSTNRIITRMITNKQDLNNFLELGSLHTFTQIIITDLIQLNNDSESSSNSSSSSSSSSSSISQRTKNQKLDLVAMIINIFQYKFFNWINLNDKSDLLLIKNWLNKDELLTLIIEFSLQYYADKYEKQIQNLLSFSINWLLPFVDLNIIEKCLLILIKENNTLYDYYASKIGYHNLNGNYLYLYKLKEFQNLEMNLLKKYFDNFSSSSIQKNDKISKINQSREDIEIEKSNEIDQKKEINENDENIDENDQNGNDDDDNDENEKDDKEKDDKEKDDKEKDDKEKDEKDEREKDEKEKDEKENEYNIGIKFIFLKVQQNHYRIIPIIQYFNILCKFLQENNDRIEKIVLNESFPMLIKEVFKNIEKEETNSDFSTFCNLISKNLNEYQLIQFTKESLKPRLKNIWYSMSYNDHFTQCLISFKIIFSFENLKLLIIRLEGDFNYSLNSLFKKKHRFNKQQSELVEEILKLTNNILKK</sequence>
<keyword evidence="4" id="KW-0378">Hydrolase</keyword>